<evidence type="ECO:0000313" key="2">
    <source>
        <dbReference type="Proteomes" id="UP000499080"/>
    </source>
</evidence>
<reference evidence="1 2" key="1">
    <citation type="journal article" date="2019" name="Sci. Rep.">
        <title>Orb-weaving spider Araneus ventricosus genome elucidates the spidroin gene catalogue.</title>
        <authorList>
            <person name="Kono N."/>
            <person name="Nakamura H."/>
            <person name="Ohtoshi R."/>
            <person name="Moran D.A.P."/>
            <person name="Shinohara A."/>
            <person name="Yoshida Y."/>
            <person name="Fujiwara M."/>
            <person name="Mori M."/>
            <person name="Tomita M."/>
            <person name="Arakawa K."/>
        </authorList>
    </citation>
    <scope>NUCLEOTIDE SEQUENCE [LARGE SCALE GENOMIC DNA]</scope>
</reference>
<evidence type="ECO:0000313" key="1">
    <source>
        <dbReference type="EMBL" id="GBN59704.1"/>
    </source>
</evidence>
<keyword evidence="2" id="KW-1185">Reference proteome</keyword>
<comment type="caution">
    <text evidence="1">The sequence shown here is derived from an EMBL/GenBank/DDBJ whole genome shotgun (WGS) entry which is preliminary data.</text>
</comment>
<proteinExistence type="predicted"/>
<sequence>LESSRLNDNCKEVLGCVENTNLNVRSDCKIQESLLGRVVLSGSCDSFIVWLAAQENSDVSTLILGRAYQPLPNPTMREAAGTSRSPHRIIYAMSNDGGRRVSVSFWRSGSFVWTIAPRSLVCGASEQNIANESYIEAAEKSCDYSASSFGPKLRGTKF</sequence>
<gene>
    <name evidence="1" type="ORF">AVEN_70510_1</name>
</gene>
<accession>A0A4Y2Q8B5</accession>
<dbReference type="EMBL" id="BGPR01137292">
    <property type="protein sequence ID" value="GBN59704.1"/>
    <property type="molecule type" value="Genomic_DNA"/>
</dbReference>
<dbReference type="Proteomes" id="UP000499080">
    <property type="component" value="Unassembled WGS sequence"/>
</dbReference>
<feature type="non-terminal residue" evidence="1">
    <location>
        <position position="1"/>
    </location>
</feature>
<organism evidence="1 2">
    <name type="scientific">Araneus ventricosus</name>
    <name type="common">Orbweaver spider</name>
    <name type="synonym">Epeira ventricosa</name>
    <dbReference type="NCBI Taxonomy" id="182803"/>
    <lineage>
        <taxon>Eukaryota</taxon>
        <taxon>Metazoa</taxon>
        <taxon>Ecdysozoa</taxon>
        <taxon>Arthropoda</taxon>
        <taxon>Chelicerata</taxon>
        <taxon>Arachnida</taxon>
        <taxon>Araneae</taxon>
        <taxon>Araneomorphae</taxon>
        <taxon>Entelegynae</taxon>
        <taxon>Araneoidea</taxon>
        <taxon>Araneidae</taxon>
        <taxon>Araneus</taxon>
    </lineage>
</organism>
<name>A0A4Y2Q8B5_ARAVE</name>
<dbReference type="AlphaFoldDB" id="A0A4Y2Q8B5"/>
<protein>
    <submittedName>
        <fullName evidence="1">Uncharacterized protein</fullName>
    </submittedName>
</protein>